<feature type="compositionally biased region" description="Low complexity" evidence="4">
    <location>
        <begin position="177"/>
        <end position="190"/>
    </location>
</feature>
<organism evidence="5 6">
    <name type="scientific">Somion occarium</name>
    <dbReference type="NCBI Taxonomy" id="3059160"/>
    <lineage>
        <taxon>Eukaryota</taxon>
        <taxon>Fungi</taxon>
        <taxon>Dikarya</taxon>
        <taxon>Basidiomycota</taxon>
        <taxon>Agaricomycotina</taxon>
        <taxon>Agaricomycetes</taxon>
        <taxon>Polyporales</taxon>
        <taxon>Cerrenaceae</taxon>
        <taxon>Somion</taxon>
    </lineage>
</organism>
<feature type="compositionally biased region" description="Low complexity" evidence="4">
    <location>
        <begin position="111"/>
        <end position="151"/>
    </location>
</feature>
<accession>A0ABP1DKQ4</accession>
<comment type="similarity">
    <text evidence="1">Belongs to the ATG14 family.</text>
</comment>
<dbReference type="EMBL" id="OZ037948">
    <property type="protein sequence ID" value="CAL1708407.1"/>
    <property type="molecule type" value="Genomic_DNA"/>
</dbReference>
<dbReference type="Pfam" id="PF10186">
    <property type="entry name" value="ATG14"/>
    <property type="match status" value="2"/>
</dbReference>
<evidence type="ECO:0000313" key="6">
    <source>
        <dbReference type="Proteomes" id="UP001497453"/>
    </source>
</evidence>
<feature type="compositionally biased region" description="Acidic residues" evidence="4">
    <location>
        <begin position="618"/>
        <end position="628"/>
    </location>
</feature>
<evidence type="ECO:0000256" key="1">
    <source>
        <dbReference type="ARBA" id="ARBA00009574"/>
    </source>
</evidence>
<feature type="region of interest" description="Disordered" evidence="4">
    <location>
        <begin position="111"/>
        <end position="204"/>
    </location>
</feature>
<proteinExistence type="inferred from homology"/>
<feature type="compositionally biased region" description="Polar residues" evidence="4">
    <location>
        <begin position="191"/>
        <end position="200"/>
    </location>
</feature>
<gene>
    <name evidence="5" type="ORF">GFSPODELE1_LOCUS6838</name>
</gene>
<dbReference type="Proteomes" id="UP001497453">
    <property type="component" value="Chromosome 5"/>
</dbReference>
<protein>
    <recommendedName>
        <fullName evidence="2">Autophagy-related protein 14</fullName>
    </recommendedName>
</protein>
<evidence type="ECO:0000256" key="4">
    <source>
        <dbReference type="SAM" id="MobiDB-lite"/>
    </source>
</evidence>
<feature type="compositionally biased region" description="Low complexity" evidence="4">
    <location>
        <begin position="428"/>
        <end position="468"/>
    </location>
</feature>
<dbReference type="PANTHER" id="PTHR15157">
    <property type="entry name" value="UV RADIATION RESISTANCE-ASSOCIATED GENE PROTEIN"/>
    <property type="match status" value="1"/>
</dbReference>
<name>A0ABP1DKQ4_9APHY</name>
<feature type="region of interest" description="Disordered" evidence="4">
    <location>
        <begin position="570"/>
        <end position="628"/>
    </location>
</feature>
<dbReference type="InterPro" id="IPR018791">
    <property type="entry name" value="UV_resistance/autophagy_Atg14"/>
</dbReference>
<reference evidence="6" key="1">
    <citation type="submission" date="2024-04" db="EMBL/GenBank/DDBJ databases">
        <authorList>
            <person name="Shaw F."/>
            <person name="Minotto A."/>
        </authorList>
    </citation>
    <scope>NUCLEOTIDE SEQUENCE [LARGE SCALE GENOMIC DNA]</scope>
</reference>
<sequence>MECSVCQQKQRQFYCHDCLKQHVLSFRLQSTHLAHDRDASVASAQNSLSSVVQPARLRRADVRECEDRVREVWDGLEGVRKHNDSLISRIRDLRDTLSTRRRTLAIASTTLIPSASSSSSASSHSRSHSSSASPPLLSTSPSTPSRPSALSIRRMSGTTARIPGTTLPIPIVKSLDPTPSIPASTSTPPSVLTSASTSPRTRPLSVLARPNSQPLVSQVHSSPQPPSTIAGDPYLAHQIAEAESNLAHLSDTIARARSGLVQELVEVFSVVEVGGRPPVGGKAGSKGEWTIGGLVLPVPGDIRRYPPDHINAVLTHTIHFLSLLAFYLGIKLPFEVVWSRSGVSPGSHSSNSSSSGKFTFLQSCLSFRMATMSLCLEILINDIYLGDSNARGGVYGLLGVGTPWIGAIRGGEGGGWARWSTKHPLHVSASSRPASTTPATSPTSPTSPSQAHSSTSKPTPPTSLTSSPIDLSDSTYLASAMSTPSSTSASGTSFTTALSMLLYDVCYLAFCEGVDIPLAQAGEVLGNLWGVCCSPELGRKSHATHPHIPYPTPPSFPLDFAQLLQATTSNPSRANARVRGFSSSHSKDAGGSGKRGGTSIVGTSGGRRMRGNGRREDVIEEEDGWDLV</sequence>
<dbReference type="PANTHER" id="PTHR15157:SF5">
    <property type="entry name" value="UV RADIATION RESISTANCE-ASSOCIATED GENE PROTEIN"/>
    <property type="match status" value="1"/>
</dbReference>
<keyword evidence="6" id="KW-1185">Reference proteome</keyword>
<evidence type="ECO:0000256" key="3">
    <source>
        <dbReference type="ARBA" id="ARBA00023054"/>
    </source>
</evidence>
<feature type="region of interest" description="Disordered" evidence="4">
    <location>
        <begin position="427"/>
        <end position="468"/>
    </location>
</feature>
<evidence type="ECO:0000313" key="5">
    <source>
        <dbReference type="EMBL" id="CAL1708407.1"/>
    </source>
</evidence>
<evidence type="ECO:0000256" key="2">
    <source>
        <dbReference type="ARBA" id="ARBA00013807"/>
    </source>
</evidence>
<keyword evidence="3" id="KW-0175">Coiled coil</keyword>